<sequence length="78" mass="8787">MEINTDQELDVSGLQCPMPLLKAKLALNALDVEQVLKVIATDPGSERDFHAFVEHSRHQILAFEKEGGTYSYWIRKGS</sequence>
<dbReference type="OrthoDB" id="9797551at2"/>
<comment type="caution">
    <text evidence="3">The sequence shown here is derived from an EMBL/GenBank/DDBJ whole genome shotgun (WGS) entry which is preliminary data.</text>
</comment>
<dbReference type="RefSeq" id="WP_068812998.1">
    <property type="nucleotide sequence ID" value="NZ_BMIY01000005.1"/>
</dbReference>
<gene>
    <name evidence="3" type="ORF">GCM10011403_12750</name>
</gene>
<reference evidence="3" key="1">
    <citation type="journal article" date="2014" name="Int. J. Syst. Evol. Microbiol.">
        <title>Complete genome sequence of Corynebacterium casei LMG S-19264T (=DSM 44701T), isolated from a smear-ripened cheese.</title>
        <authorList>
            <consortium name="US DOE Joint Genome Institute (JGI-PGF)"/>
            <person name="Walter F."/>
            <person name="Albersmeier A."/>
            <person name="Kalinowski J."/>
            <person name="Ruckert C."/>
        </authorList>
    </citation>
    <scope>NUCLEOTIDE SEQUENCE</scope>
    <source>
        <strain evidence="3">CGMCC 1.15425</strain>
    </source>
</reference>
<dbReference type="Proteomes" id="UP000627715">
    <property type="component" value="Unassembled WGS sequence"/>
</dbReference>
<keyword evidence="4" id="KW-1185">Reference proteome</keyword>
<dbReference type="Pfam" id="PF01206">
    <property type="entry name" value="TusA"/>
    <property type="match status" value="1"/>
</dbReference>
<name>A0A917GTM3_9GAMM</name>
<dbReference type="PANTHER" id="PTHR33279:SF2">
    <property type="entry name" value="SULFUR CARRIER PROTEIN TUSA"/>
    <property type="match status" value="1"/>
</dbReference>
<reference evidence="3" key="2">
    <citation type="submission" date="2020-09" db="EMBL/GenBank/DDBJ databases">
        <authorList>
            <person name="Sun Q."/>
            <person name="Zhou Y."/>
        </authorList>
    </citation>
    <scope>NUCLEOTIDE SEQUENCE</scope>
    <source>
        <strain evidence="3">CGMCC 1.15425</strain>
    </source>
</reference>
<evidence type="ECO:0000313" key="3">
    <source>
        <dbReference type="EMBL" id="GGG57021.1"/>
    </source>
</evidence>
<proteinExistence type="inferred from homology"/>
<dbReference type="CDD" id="cd00291">
    <property type="entry name" value="SirA_YedF_YeeD"/>
    <property type="match status" value="1"/>
</dbReference>
<dbReference type="Gene3D" id="3.30.110.40">
    <property type="entry name" value="TusA-like domain"/>
    <property type="match status" value="1"/>
</dbReference>
<evidence type="ECO:0000313" key="4">
    <source>
        <dbReference type="Proteomes" id="UP000627715"/>
    </source>
</evidence>
<organism evidence="3 4">
    <name type="scientific">Pseudohongiella nitratireducens</name>
    <dbReference type="NCBI Taxonomy" id="1768907"/>
    <lineage>
        <taxon>Bacteria</taxon>
        <taxon>Pseudomonadati</taxon>
        <taxon>Pseudomonadota</taxon>
        <taxon>Gammaproteobacteria</taxon>
        <taxon>Pseudomonadales</taxon>
        <taxon>Pseudohongiellaceae</taxon>
        <taxon>Pseudohongiella</taxon>
    </lineage>
</organism>
<dbReference type="EMBL" id="BMIY01000005">
    <property type="protein sequence ID" value="GGG57021.1"/>
    <property type="molecule type" value="Genomic_DNA"/>
</dbReference>
<dbReference type="InterPro" id="IPR001455">
    <property type="entry name" value="TusA-like"/>
</dbReference>
<dbReference type="SUPFAM" id="SSF64307">
    <property type="entry name" value="SirA-like"/>
    <property type="match status" value="1"/>
</dbReference>
<dbReference type="AlphaFoldDB" id="A0A917GTM3"/>
<evidence type="ECO:0000259" key="2">
    <source>
        <dbReference type="Pfam" id="PF01206"/>
    </source>
</evidence>
<protein>
    <recommendedName>
        <fullName evidence="2">UPF0033 domain-containing protein</fullName>
    </recommendedName>
</protein>
<accession>A0A917GTM3</accession>
<feature type="domain" description="UPF0033" evidence="2">
    <location>
        <begin position="8"/>
        <end position="76"/>
    </location>
</feature>
<dbReference type="PANTHER" id="PTHR33279">
    <property type="entry name" value="SULFUR CARRIER PROTEIN YEDF-RELATED"/>
    <property type="match status" value="1"/>
</dbReference>
<evidence type="ECO:0000256" key="1">
    <source>
        <dbReference type="ARBA" id="ARBA00008984"/>
    </source>
</evidence>
<comment type="similarity">
    <text evidence="1">Belongs to the sulfur carrier protein TusA family.</text>
</comment>
<dbReference type="InterPro" id="IPR036868">
    <property type="entry name" value="TusA-like_sf"/>
</dbReference>